<dbReference type="Pfam" id="PF04314">
    <property type="entry name" value="PCuAC"/>
    <property type="match status" value="1"/>
</dbReference>
<dbReference type="InterPro" id="IPR007410">
    <property type="entry name" value="LpqE-like"/>
</dbReference>
<feature type="chain" id="PRO_5018967108" description="Copper chaperone PCu(A)C" evidence="1">
    <location>
        <begin position="21"/>
        <end position="145"/>
    </location>
</feature>
<keyword evidence="3" id="KW-1185">Reference proteome</keyword>
<accession>A0A432ZRY1</accession>
<name>A0A432ZRY1_9GAMM</name>
<dbReference type="InterPro" id="IPR036182">
    <property type="entry name" value="PCuAC_sf"/>
</dbReference>
<dbReference type="SUPFAM" id="SSF110087">
    <property type="entry name" value="DR1885-like metal-binding protein"/>
    <property type="match status" value="1"/>
</dbReference>
<gene>
    <name evidence="2" type="ORF">CWI84_03420</name>
</gene>
<dbReference type="OrthoDB" id="9796962at2"/>
<feature type="signal peptide" evidence="1">
    <location>
        <begin position="1"/>
        <end position="20"/>
    </location>
</feature>
<sequence>MSKSRIWLVALAMLPALCFADTGKISIKNPWARETLPATTTGVIYLTLENHSEQAIAIEAVSTPVAKKAEVHKHAMVNGMMSMEKVDHLQIAAGTSAIFKPGSLHLMLFDIKQPLKVGQSVSVAIQLDNGQTLSFDAPVKPIVKR</sequence>
<dbReference type="EMBL" id="PIQH01000003">
    <property type="protein sequence ID" value="RUO80649.1"/>
    <property type="molecule type" value="Genomic_DNA"/>
</dbReference>
<protein>
    <recommendedName>
        <fullName evidence="4">Copper chaperone PCu(A)C</fullName>
    </recommendedName>
</protein>
<evidence type="ECO:0008006" key="4">
    <source>
        <dbReference type="Google" id="ProtNLM"/>
    </source>
</evidence>
<organism evidence="2 3">
    <name type="scientific">Idiomarina tyrosinivorans</name>
    <dbReference type="NCBI Taxonomy" id="1445662"/>
    <lineage>
        <taxon>Bacteria</taxon>
        <taxon>Pseudomonadati</taxon>
        <taxon>Pseudomonadota</taxon>
        <taxon>Gammaproteobacteria</taxon>
        <taxon>Alteromonadales</taxon>
        <taxon>Idiomarinaceae</taxon>
        <taxon>Idiomarina</taxon>
    </lineage>
</organism>
<reference evidence="2 3" key="1">
    <citation type="journal article" date="2011" name="Front. Microbiol.">
        <title>Genomic signatures of strain selection and enhancement in Bacillus atrophaeus var. globigii, a historical biowarfare simulant.</title>
        <authorList>
            <person name="Gibbons H.S."/>
            <person name="Broomall S.M."/>
            <person name="McNew L.A."/>
            <person name="Daligault H."/>
            <person name="Chapman C."/>
            <person name="Bruce D."/>
            <person name="Karavis M."/>
            <person name="Krepps M."/>
            <person name="McGregor P.A."/>
            <person name="Hong C."/>
            <person name="Park K.H."/>
            <person name="Akmal A."/>
            <person name="Feldman A."/>
            <person name="Lin J.S."/>
            <person name="Chang W.E."/>
            <person name="Higgs B.W."/>
            <person name="Demirev P."/>
            <person name="Lindquist J."/>
            <person name="Liem A."/>
            <person name="Fochler E."/>
            <person name="Read T.D."/>
            <person name="Tapia R."/>
            <person name="Johnson S."/>
            <person name="Bishop-Lilly K.A."/>
            <person name="Detter C."/>
            <person name="Han C."/>
            <person name="Sozhamannan S."/>
            <person name="Rosenzweig C.N."/>
            <person name="Skowronski E.W."/>
        </authorList>
    </citation>
    <scope>NUCLEOTIDE SEQUENCE [LARGE SCALE GENOMIC DNA]</scope>
    <source>
        <strain evidence="2 3">CC-PW-9</strain>
    </source>
</reference>
<dbReference type="InterPro" id="IPR058248">
    <property type="entry name" value="Lxx211020-like"/>
</dbReference>
<evidence type="ECO:0000313" key="2">
    <source>
        <dbReference type="EMBL" id="RUO80649.1"/>
    </source>
</evidence>
<evidence type="ECO:0000256" key="1">
    <source>
        <dbReference type="SAM" id="SignalP"/>
    </source>
</evidence>
<dbReference type="Proteomes" id="UP000287996">
    <property type="component" value="Unassembled WGS sequence"/>
</dbReference>
<evidence type="ECO:0000313" key="3">
    <source>
        <dbReference type="Proteomes" id="UP000287996"/>
    </source>
</evidence>
<proteinExistence type="predicted"/>
<dbReference type="PANTHER" id="PTHR36302">
    <property type="entry name" value="BLR7088 PROTEIN"/>
    <property type="match status" value="1"/>
</dbReference>
<keyword evidence="1" id="KW-0732">Signal</keyword>
<comment type="caution">
    <text evidence="2">The sequence shown here is derived from an EMBL/GenBank/DDBJ whole genome shotgun (WGS) entry which is preliminary data.</text>
</comment>
<dbReference type="PANTHER" id="PTHR36302:SF1">
    <property type="entry name" value="COPPER CHAPERONE PCU(A)C"/>
    <property type="match status" value="1"/>
</dbReference>
<dbReference type="Gene3D" id="2.60.40.1890">
    <property type="entry name" value="PCu(A)C copper chaperone"/>
    <property type="match status" value="1"/>
</dbReference>
<dbReference type="RefSeq" id="WP_126841183.1">
    <property type="nucleotide sequence ID" value="NZ_PIQH01000003.1"/>
</dbReference>
<dbReference type="AlphaFoldDB" id="A0A432ZRY1"/>